<feature type="region of interest" description="Disordered" evidence="1">
    <location>
        <begin position="129"/>
        <end position="148"/>
    </location>
</feature>
<proteinExistence type="predicted"/>
<keyword evidence="3" id="KW-1185">Reference proteome</keyword>
<evidence type="ECO:0000313" key="3">
    <source>
        <dbReference type="Proteomes" id="UP000294003"/>
    </source>
</evidence>
<feature type="compositionally biased region" description="Basic and acidic residues" evidence="1">
    <location>
        <begin position="138"/>
        <end position="147"/>
    </location>
</feature>
<accession>A0ABY0HGI0</accession>
<evidence type="ECO:0000313" key="2">
    <source>
        <dbReference type="EMBL" id="RYO92929.1"/>
    </source>
</evidence>
<dbReference type="EMBL" id="QJNS01000023">
    <property type="protein sequence ID" value="RYO92929.1"/>
    <property type="molecule type" value="Genomic_DNA"/>
</dbReference>
<organism evidence="2 3">
    <name type="scientific">Monosporascus cannonballus</name>
    <dbReference type="NCBI Taxonomy" id="155416"/>
    <lineage>
        <taxon>Eukaryota</taxon>
        <taxon>Fungi</taxon>
        <taxon>Dikarya</taxon>
        <taxon>Ascomycota</taxon>
        <taxon>Pezizomycotina</taxon>
        <taxon>Sordariomycetes</taxon>
        <taxon>Xylariomycetidae</taxon>
        <taxon>Xylariales</taxon>
        <taxon>Xylariales incertae sedis</taxon>
        <taxon>Monosporascus</taxon>
    </lineage>
</organism>
<reference evidence="2 3" key="1">
    <citation type="submission" date="2018-06" db="EMBL/GenBank/DDBJ databases">
        <title>Complete Genomes of Monosporascus.</title>
        <authorList>
            <person name="Robinson A.J."/>
            <person name="Natvig D.O."/>
        </authorList>
    </citation>
    <scope>NUCLEOTIDE SEQUENCE [LARGE SCALE GENOMIC DNA]</scope>
    <source>
        <strain evidence="2 3">CBS 609.92</strain>
    </source>
</reference>
<comment type="caution">
    <text evidence="2">The sequence shown here is derived from an EMBL/GenBank/DDBJ whole genome shotgun (WGS) entry which is preliminary data.</text>
</comment>
<sequence>MTLELITMRIGRFVELRRPAWLSTPILGSTEDIAPLSASVSAPSVQRMDDGDKSLGTEVLPFTDDRGADMNGSGIKWKYASQGSVLHDASSRHRADAVFARKSYIDGVVYMLKALPEDMDEIERAAVRRAAADSGGEQESREREREGQGQTFLHRWVQSLVALVGLLAHALFRLFREGVRLGARYEREHHVSQALVELGLVAAGAVGRCGAVLGAAANAAGDSPVGRAVGALAAWALENVIAGVQDGLGEGMQTVNKRP</sequence>
<name>A0ABY0HGI0_9PEZI</name>
<evidence type="ECO:0000256" key="1">
    <source>
        <dbReference type="SAM" id="MobiDB-lite"/>
    </source>
</evidence>
<gene>
    <name evidence="2" type="ORF">DL762_001420</name>
</gene>
<protein>
    <submittedName>
        <fullName evidence="2">Uncharacterized protein</fullName>
    </submittedName>
</protein>
<dbReference type="Proteomes" id="UP000294003">
    <property type="component" value="Unassembled WGS sequence"/>
</dbReference>